<dbReference type="AlphaFoldDB" id="A0A3D5Q9F5"/>
<accession>A0A3D5Q9F5</accession>
<evidence type="ECO:0000259" key="2">
    <source>
        <dbReference type="Pfam" id="PF10080"/>
    </source>
</evidence>
<keyword evidence="1" id="KW-0812">Transmembrane</keyword>
<gene>
    <name evidence="3" type="ORF">DHM44_02055</name>
</gene>
<evidence type="ECO:0000313" key="4">
    <source>
        <dbReference type="Proteomes" id="UP000262325"/>
    </source>
</evidence>
<keyword evidence="1" id="KW-1133">Transmembrane helix</keyword>
<evidence type="ECO:0000313" key="3">
    <source>
        <dbReference type="EMBL" id="HCW92446.1"/>
    </source>
</evidence>
<dbReference type="Proteomes" id="UP000262325">
    <property type="component" value="Unassembled WGS sequence"/>
</dbReference>
<keyword evidence="1" id="KW-0472">Membrane</keyword>
<feature type="domain" description="Membrane iron-sulfur containing protein FtrD-like" evidence="2">
    <location>
        <begin position="93"/>
        <end position="191"/>
    </location>
</feature>
<evidence type="ECO:0000256" key="1">
    <source>
        <dbReference type="SAM" id="Phobius"/>
    </source>
</evidence>
<sequence>MAKSEAKNKFEEDKFRYKGPNKLIIACTLFVILAVIGVFYVKSSNSNQIVSRYEGGDYRLNETFEYENSPISMTNIKSEIVGDKIKISLEKIKKNKLVYIEVEGSENALTAFITNAGRLVVAVAMCEPCRSKRFRIEEYNLVCETCGTRWNLNDLTGLSGGCPQDAPENLPYEVKGNYIYVDKNVVYEWRPRI</sequence>
<dbReference type="InterPro" id="IPR018758">
    <property type="entry name" value="FtrD-like"/>
</dbReference>
<reference evidence="3 4" key="1">
    <citation type="journal article" date="2018" name="Nat. Biotechnol.">
        <title>A standardized bacterial taxonomy based on genome phylogeny substantially revises the tree of life.</title>
        <authorList>
            <person name="Parks D.H."/>
            <person name="Chuvochina M."/>
            <person name="Waite D.W."/>
            <person name="Rinke C."/>
            <person name="Skarshewski A."/>
            <person name="Chaumeil P.A."/>
            <person name="Hugenholtz P."/>
        </authorList>
    </citation>
    <scope>NUCLEOTIDE SEQUENCE [LARGE SCALE GENOMIC DNA]</scope>
    <source>
        <strain evidence="3">UBA8672</strain>
    </source>
</reference>
<feature type="transmembrane region" description="Helical" evidence="1">
    <location>
        <begin position="21"/>
        <end position="41"/>
    </location>
</feature>
<dbReference type="Pfam" id="PF10080">
    <property type="entry name" value="FtrD-like"/>
    <property type="match status" value="1"/>
</dbReference>
<comment type="caution">
    <text evidence="3">The sequence shown here is derived from an EMBL/GenBank/DDBJ whole genome shotgun (WGS) entry which is preliminary data.</text>
</comment>
<protein>
    <recommendedName>
        <fullName evidence="2">Membrane iron-sulfur containing protein FtrD-like domain-containing protein</fullName>
    </recommendedName>
</protein>
<organism evidence="3 4">
    <name type="scientific">Flexistipes sinusarabici</name>
    <dbReference type="NCBI Taxonomy" id="2352"/>
    <lineage>
        <taxon>Bacteria</taxon>
        <taxon>Pseudomonadati</taxon>
        <taxon>Deferribacterota</taxon>
        <taxon>Deferribacteres</taxon>
        <taxon>Deferribacterales</taxon>
        <taxon>Flexistipitaceae</taxon>
        <taxon>Flexistipes</taxon>
    </lineage>
</organism>
<dbReference type="EMBL" id="DPPF01000042">
    <property type="protein sequence ID" value="HCW92446.1"/>
    <property type="molecule type" value="Genomic_DNA"/>
</dbReference>
<name>A0A3D5Q9F5_FLESI</name>
<proteinExistence type="predicted"/>